<evidence type="ECO:0000256" key="1">
    <source>
        <dbReference type="ARBA" id="ARBA00024322"/>
    </source>
</evidence>
<dbReference type="PANTHER" id="PTHR40449:SF2">
    <property type="entry name" value="BACTERIAL MICROCOMPARTMENT SHELL PROTEIN EUTS"/>
    <property type="match status" value="1"/>
</dbReference>
<dbReference type="InterPro" id="IPR044870">
    <property type="entry name" value="BMC_CP"/>
</dbReference>
<dbReference type="InterPro" id="IPR009307">
    <property type="entry name" value="EutS/PduU/CutR"/>
</dbReference>
<dbReference type="RefSeq" id="WP_166034753.1">
    <property type="nucleotide sequence ID" value="NZ_CP049887.1"/>
</dbReference>
<gene>
    <name evidence="4" type="ORF">G7082_08920</name>
</gene>
<dbReference type="PANTHER" id="PTHR40449">
    <property type="entry name" value="ETHANOLAMINE UTILIZATION PROTEIN EUTS"/>
    <property type="match status" value="1"/>
</dbReference>
<evidence type="ECO:0000313" key="5">
    <source>
        <dbReference type="Proteomes" id="UP000501747"/>
    </source>
</evidence>
<dbReference type="GO" id="GO:0031469">
    <property type="term" value="C:bacterial microcompartment"/>
    <property type="evidence" value="ECO:0007669"/>
    <property type="project" value="UniProtKB-SubCell"/>
</dbReference>
<dbReference type="Pfam" id="PF00936">
    <property type="entry name" value="BMC"/>
    <property type="match status" value="1"/>
</dbReference>
<protein>
    <submittedName>
        <fullName evidence="4">BMC domain-containing protein</fullName>
    </submittedName>
</protein>
<dbReference type="SUPFAM" id="SSF143414">
    <property type="entry name" value="CcmK-like"/>
    <property type="match status" value="1"/>
</dbReference>
<proteinExistence type="predicted"/>
<dbReference type="PROSITE" id="PS51931">
    <property type="entry name" value="BMC_CP"/>
    <property type="match status" value="1"/>
</dbReference>
<dbReference type="KEGG" id="vhy:G7082_08920"/>
<organism evidence="4 5">
    <name type="scientific">Vagococcus hydrophili</name>
    <dbReference type="NCBI Taxonomy" id="2714947"/>
    <lineage>
        <taxon>Bacteria</taxon>
        <taxon>Bacillati</taxon>
        <taxon>Bacillota</taxon>
        <taxon>Bacilli</taxon>
        <taxon>Lactobacillales</taxon>
        <taxon>Enterococcaceae</taxon>
        <taxon>Vagococcus</taxon>
    </lineage>
</organism>
<dbReference type="Proteomes" id="UP000501747">
    <property type="component" value="Chromosome"/>
</dbReference>
<dbReference type="PIRSF" id="PIRSF012296">
    <property type="entry name" value="EutS_PduU"/>
    <property type="match status" value="1"/>
</dbReference>
<evidence type="ECO:0000313" key="4">
    <source>
        <dbReference type="EMBL" id="QIL48616.1"/>
    </source>
</evidence>
<accession>A0A6G8AUD6</accession>
<dbReference type="EMBL" id="CP049887">
    <property type="protein sequence ID" value="QIL48616.1"/>
    <property type="molecule type" value="Genomic_DNA"/>
</dbReference>
<keyword evidence="5" id="KW-1185">Reference proteome</keyword>
<comment type="subcellular location">
    <subcellularLocation>
        <location evidence="1">Bacterial microcompartment</location>
    </subcellularLocation>
</comment>
<dbReference type="AlphaFoldDB" id="A0A6G8AUD6"/>
<keyword evidence="2" id="KW-1283">Bacterial microcompartment</keyword>
<reference evidence="4 5" key="1">
    <citation type="submission" date="2020-03" db="EMBL/GenBank/DDBJ databases">
        <title>Vagococcus sp. nov., isolated from beetles.</title>
        <authorList>
            <person name="Hyun D.-W."/>
            <person name="Bae J.-W."/>
        </authorList>
    </citation>
    <scope>NUCLEOTIDE SEQUENCE [LARGE SCALE GENOMIC DNA]</scope>
    <source>
        <strain evidence="4 5">HDW17B</strain>
    </source>
</reference>
<feature type="domain" description="BMC circularly permuted" evidence="3">
    <location>
        <begin position="6"/>
        <end position="110"/>
    </location>
</feature>
<dbReference type="SMART" id="SM00877">
    <property type="entry name" value="BMC"/>
    <property type="match status" value="1"/>
</dbReference>
<dbReference type="InterPro" id="IPR000249">
    <property type="entry name" value="BMC_dom"/>
</dbReference>
<sequence>MSDKTRVIQESVPGRQITIAHVIASPDKRVYEKIGLFDCEKEALGILTITPGEAAIVAADVASKAAAVTVAFMDRFSGTVVLAGDVTAVEASIEMVNSTLNELLQIQSAPVTKS</sequence>
<dbReference type="InterPro" id="IPR037233">
    <property type="entry name" value="CcmK-like_sf"/>
</dbReference>
<name>A0A6G8AUD6_9ENTE</name>
<dbReference type="Gene3D" id="3.30.70.1710">
    <property type="match status" value="1"/>
</dbReference>
<evidence type="ECO:0000256" key="2">
    <source>
        <dbReference type="ARBA" id="ARBA00024446"/>
    </source>
</evidence>
<evidence type="ECO:0000259" key="3">
    <source>
        <dbReference type="PROSITE" id="PS51931"/>
    </source>
</evidence>